<name>A0ABW3JJS2_9FLAO</name>
<dbReference type="InterPro" id="IPR037459">
    <property type="entry name" value="RhgT-like"/>
</dbReference>
<protein>
    <submittedName>
        <fullName evidence="4">Rhamnogalacturonan acetylesterase</fullName>
    </submittedName>
</protein>
<evidence type="ECO:0000313" key="4">
    <source>
        <dbReference type="EMBL" id="MFD0990110.1"/>
    </source>
</evidence>
<dbReference type="Pfam" id="PF00657">
    <property type="entry name" value="Lipase_GDSL"/>
    <property type="match status" value="1"/>
</dbReference>
<evidence type="ECO:0000313" key="5">
    <source>
        <dbReference type="Proteomes" id="UP001597061"/>
    </source>
</evidence>
<dbReference type="CDD" id="cd01821">
    <property type="entry name" value="Rhamnogalacturan_acetylesterase_like"/>
    <property type="match status" value="1"/>
</dbReference>
<dbReference type="InterPro" id="IPR001087">
    <property type="entry name" value="GDSL"/>
</dbReference>
<feature type="chain" id="PRO_5045929832" evidence="3">
    <location>
        <begin position="22"/>
        <end position="258"/>
    </location>
</feature>
<dbReference type="PANTHER" id="PTHR43695:SF1">
    <property type="entry name" value="RHAMNOGALACTURONAN ACETYLESTERASE"/>
    <property type="match status" value="1"/>
</dbReference>
<accession>A0ABW3JJS2</accession>
<keyword evidence="5" id="KW-1185">Reference proteome</keyword>
<proteinExistence type="inferred from homology"/>
<dbReference type="Proteomes" id="UP001597061">
    <property type="component" value="Unassembled WGS sequence"/>
</dbReference>
<feature type="signal peptide" evidence="3">
    <location>
        <begin position="1"/>
        <end position="21"/>
    </location>
</feature>
<dbReference type="RefSeq" id="WP_379925704.1">
    <property type="nucleotide sequence ID" value="NZ_JBHTJI010000001.1"/>
</dbReference>
<evidence type="ECO:0000256" key="3">
    <source>
        <dbReference type="SAM" id="SignalP"/>
    </source>
</evidence>
<comment type="similarity">
    <text evidence="1">Belongs to the 'GDSL' lipolytic enzyme family.</text>
</comment>
<dbReference type="SUPFAM" id="SSF52266">
    <property type="entry name" value="SGNH hydrolase"/>
    <property type="match status" value="1"/>
</dbReference>
<dbReference type="InterPro" id="IPR036514">
    <property type="entry name" value="SGNH_hydro_sf"/>
</dbReference>
<evidence type="ECO:0000256" key="1">
    <source>
        <dbReference type="ARBA" id="ARBA00008668"/>
    </source>
</evidence>
<evidence type="ECO:0000256" key="2">
    <source>
        <dbReference type="ARBA" id="ARBA00022801"/>
    </source>
</evidence>
<keyword evidence="2" id="KW-0378">Hydrolase</keyword>
<dbReference type="EMBL" id="JBHTJI010000001">
    <property type="protein sequence ID" value="MFD0990110.1"/>
    <property type="molecule type" value="Genomic_DNA"/>
</dbReference>
<gene>
    <name evidence="4" type="ORF">ACFQ1R_08380</name>
</gene>
<comment type="caution">
    <text evidence="4">The sequence shown here is derived from an EMBL/GenBank/DDBJ whole genome shotgun (WGS) entry which is preliminary data.</text>
</comment>
<organism evidence="4 5">
    <name type="scientific">Mariniflexile jejuense</name>
    <dbReference type="NCBI Taxonomy" id="1173582"/>
    <lineage>
        <taxon>Bacteria</taxon>
        <taxon>Pseudomonadati</taxon>
        <taxon>Bacteroidota</taxon>
        <taxon>Flavobacteriia</taxon>
        <taxon>Flavobacteriales</taxon>
        <taxon>Flavobacteriaceae</taxon>
        <taxon>Mariniflexile</taxon>
    </lineage>
</organism>
<sequence length="258" mass="29714">MKTKYIIPFIILTFLSTFLVAQTTASKKPKIYLVGDSTMCLYDESRFPQEGWGMPFSNFFDNSIEIENHAKGGRSTKSFLDENRWQPIVDSLKTGDFVLIQFGHNDSANSKDHPNRYASPEDYKKYMGKYINETRAKGATIILITPVTQRKYDSNGELIKSHKEYCDAVIELGTEYNVPVIDLNTKSHELVKKMGPEFSKNLYMIFEPNELPRFPKGFNDTTHFSEFGARKMAELVLQGIRELNLDLVNYVVKPYFKQ</sequence>
<dbReference type="PANTHER" id="PTHR43695">
    <property type="entry name" value="PUTATIVE (AFU_ORTHOLOGUE AFUA_2G17250)-RELATED"/>
    <property type="match status" value="1"/>
</dbReference>
<keyword evidence="3" id="KW-0732">Signal</keyword>
<reference evidence="5" key="1">
    <citation type="journal article" date="2019" name="Int. J. Syst. Evol. Microbiol.">
        <title>The Global Catalogue of Microorganisms (GCM) 10K type strain sequencing project: providing services to taxonomists for standard genome sequencing and annotation.</title>
        <authorList>
            <consortium name="The Broad Institute Genomics Platform"/>
            <consortium name="The Broad Institute Genome Sequencing Center for Infectious Disease"/>
            <person name="Wu L."/>
            <person name="Ma J."/>
        </authorList>
    </citation>
    <scope>NUCLEOTIDE SEQUENCE [LARGE SCALE GENOMIC DNA]</scope>
    <source>
        <strain evidence="5">CCUG 62414</strain>
    </source>
</reference>
<dbReference type="Gene3D" id="3.40.50.1110">
    <property type="entry name" value="SGNH hydrolase"/>
    <property type="match status" value="1"/>
</dbReference>